<evidence type="ECO:0000256" key="4">
    <source>
        <dbReference type="ARBA" id="ARBA00022692"/>
    </source>
</evidence>
<dbReference type="GeneID" id="95619394"/>
<feature type="transmembrane region" description="Helical" evidence="7">
    <location>
        <begin position="168"/>
        <end position="188"/>
    </location>
</feature>
<feature type="transmembrane region" description="Helical" evidence="7">
    <location>
        <begin position="240"/>
        <end position="261"/>
    </location>
</feature>
<keyword evidence="4 7" id="KW-0812">Transmembrane</keyword>
<organism evidence="9 10">
    <name type="scientific">Streptomyces chrestomyceticus JCM 4735</name>
    <dbReference type="NCBI Taxonomy" id="1306181"/>
    <lineage>
        <taxon>Bacteria</taxon>
        <taxon>Bacillati</taxon>
        <taxon>Actinomycetota</taxon>
        <taxon>Actinomycetes</taxon>
        <taxon>Kitasatosporales</taxon>
        <taxon>Streptomycetaceae</taxon>
        <taxon>Streptomyces</taxon>
    </lineage>
</organism>
<dbReference type="Pfam" id="PF00892">
    <property type="entry name" value="EamA"/>
    <property type="match status" value="2"/>
</dbReference>
<protein>
    <submittedName>
        <fullName evidence="9">Inner membrane protein YtfF</fullName>
    </submittedName>
</protein>
<comment type="subcellular location">
    <subcellularLocation>
        <location evidence="1">Cell membrane</location>
        <topology evidence="1">Multi-pass membrane protein</topology>
    </subcellularLocation>
</comment>
<evidence type="ECO:0000313" key="10">
    <source>
        <dbReference type="Proteomes" id="UP000287830"/>
    </source>
</evidence>
<evidence type="ECO:0000256" key="7">
    <source>
        <dbReference type="SAM" id="Phobius"/>
    </source>
</evidence>
<evidence type="ECO:0000259" key="8">
    <source>
        <dbReference type="Pfam" id="PF00892"/>
    </source>
</evidence>
<feature type="transmembrane region" description="Helical" evidence="7">
    <location>
        <begin position="268"/>
        <end position="290"/>
    </location>
</feature>
<comment type="caution">
    <text evidence="9">The sequence shown here is derived from an EMBL/GenBank/DDBJ whole genome shotgun (WGS) entry which is preliminary data.</text>
</comment>
<feature type="transmembrane region" description="Helical" evidence="7">
    <location>
        <begin position="139"/>
        <end position="156"/>
    </location>
</feature>
<feature type="transmembrane region" description="Helical" evidence="7">
    <location>
        <begin position="81"/>
        <end position="99"/>
    </location>
</feature>
<gene>
    <name evidence="9" type="primary">ytfF</name>
    <name evidence="9" type="ORF">OEIGOIKO_00309</name>
</gene>
<feature type="transmembrane region" description="Helical" evidence="7">
    <location>
        <begin position="49"/>
        <end position="69"/>
    </location>
</feature>
<dbReference type="InterPro" id="IPR000620">
    <property type="entry name" value="EamA_dom"/>
</dbReference>
<dbReference type="GO" id="GO:0005886">
    <property type="term" value="C:plasma membrane"/>
    <property type="evidence" value="ECO:0007669"/>
    <property type="project" value="UniProtKB-SubCell"/>
</dbReference>
<feature type="transmembrane region" description="Helical" evidence="7">
    <location>
        <begin position="105"/>
        <end position="127"/>
    </location>
</feature>
<evidence type="ECO:0000256" key="5">
    <source>
        <dbReference type="ARBA" id="ARBA00022989"/>
    </source>
</evidence>
<dbReference type="PANTHER" id="PTHR32322:SF18">
    <property type="entry name" value="S-ADENOSYLMETHIONINE_S-ADENOSYLHOMOCYSTEINE TRANSPORTER"/>
    <property type="match status" value="1"/>
</dbReference>
<feature type="transmembrane region" description="Helical" evidence="7">
    <location>
        <begin position="21"/>
        <end position="43"/>
    </location>
</feature>
<dbReference type="PANTHER" id="PTHR32322">
    <property type="entry name" value="INNER MEMBRANE TRANSPORTER"/>
    <property type="match status" value="1"/>
</dbReference>
<feature type="transmembrane region" description="Helical" evidence="7">
    <location>
        <begin position="296"/>
        <end position="316"/>
    </location>
</feature>
<accession>A0A7U9KNN4</accession>
<evidence type="ECO:0000256" key="6">
    <source>
        <dbReference type="ARBA" id="ARBA00023136"/>
    </source>
</evidence>
<dbReference type="Proteomes" id="UP000287830">
    <property type="component" value="Unassembled WGS sequence"/>
</dbReference>
<evidence type="ECO:0000256" key="1">
    <source>
        <dbReference type="ARBA" id="ARBA00004651"/>
    </source>
</evidence>
<keyword evidence="5 7" id="KW-1133">Transmembrane helix</keyword>
<name>A0A7U9KNN4_9ACTN</name>
<keyword evidence="3" id="KW-1003">Cell membrane</keyword>
<dbReference type="SUPFAM" id="SSF103481">
    <property type="entry name" value="Multidrug resistance efflux transporter EmrE"/>
    <property type="match status" value="2"/>
</dbReference>
<dbReference type="OrthoDB" id="4630069at2"/>
<evidence type="ECO:0000256" key="3">
    <source>
        <dbReference type="ARBA" id="ARBA00022475"/>
    </source>
</evidence>
<proteinExistence type="inferred from homology"/>
<comment type="similarity">
    <text evidence="2">Belongs to the EamA transporter family.</text>
</comment>
<dbReference type="InterPro" id="IPR037185">
    <property type="entry name" value="EmrE-like"/>
</dbReference>
<feature type="domain" description="EamA" evidence="8">
    <location>
        <begin position="173"/>
        <end position="314"/>
    </location>
</feature>
<feature type="domain" description="EamA" evidence="8">
    <location>
        <begin position="22"/>
        <end position="154"/>
    </location>
</feature>
<reference evidence="9 10" key="1">
    <citation type="submission" date="2018-11" db="EMBL/GenBank/DDBJ databases">
        <title>Whole genome sequence of Streptomyces chrestomyceticus NBRC 13444(T).</title>
        <authorList>
            <person name="Komaki H."/>
            <person name="Tamura T."/>
        </authorList>
    </citation>
    <scope>NUCLEOTIDE SEQUENCE [LARGE SCALE GENOMIC DNA]</scope>
    <source>
        <strain evidence="9 10">NBRC 13444</strain>
    </source>
</reference>
<evidence type="ECO:0000256" key="2">
    <source>
        <dbReference type="ARBA" id="ARBA00007362"/>
    </source>
</evidence>
<sequence>MSLRPRLSGPPRTERHARGHGGIPLAVAANLSWGLADVAPVVLHAFHPAVITLGRYLWYGVLSLVLVLLARDRNTGHGMRVWTYAGLFAVTGNVGYYFFMAQGIALAGGPVVTTVIGTLPVTVSLYGNRLRREYPFRQIALPLGVILTGLLIVNATEWDWSQTKGRSLADQLLGAGCAVAAVALWTWYSVANARFMKDHPDVSPVQWSNMIGVATLALCLLVLPVWWATGQPTVPPQAPWPMLLGGTLILGILVTWFGTALWNRASALLPVSLAGQLIVVQTVSGLTYVFLVTERVPSALEIAGIFLVIAGVLVGIRRAHHADRK</sequence>
<dbReference type="AlphaFoldDB" id="A0A7U9KNN4"/>
<feature type="transmembrane region" description="Helical" evidence="7">
    <location>
        <begin position="209"/>
        <end position="228"/>
    </location>
</feature>
<evidence type="ECO:0000313" key="9">
    <source>
        <dbReference type="EMBL" id="GCD32592.1"/>
    </source>
</evidence>
<dbReference type="EMBL" id="BHZC01000001">
    <property type="protein sequence ID" value="GCD32592.1"/>
    <property type="molecule type" value="Genomic_DNA"/>
</dbReference>
<keyword evidence="6 7" id="KW-0472">Membrane</keyword>
<dbReference type="InterPro" id="IPR050638">
    <property type="entry name" value="AA-Vitamin_Transporters"/>
</dbReference>
<dbReference type="RefSeq" id="WP_125043176.1">
    <property type="nucleotide sequence ID" value="NZ_BHZC01000001.1"/>
</dbReference>